<feature type="chain" id="PRO_5045339999" description="Secreted protein" evidence="1">
    <location>
        <begin position="24"/>
        <end position="135"/>
    </location>
</feature>
<keyword evidence="3" id="KW-1185">Reference proteome</keyword>
<dbReference type="RefSeq" id="WP_379576138.1">
    <property type="nucleotide sequence ID" value="NZ_JBHUFV010000047.1"/>
</dbReference>
<protein>
    <recommendedName>
        <fullName evidence="4">Secreted protein</fullName>
    </recommendedName>
</protein>
<dbReference type="Proteomes" id="UP001597368">
    <property type="component" value="Unassembled WGS sequence"/>
</dbReference>
<accession>A0ABW4T5G7</accession>
<organism evidence="2 3">
    <name type="scientific">Nonomuraea mangrovi</name>
    <dbReference type="NCBI Taxonomy" id="2316207"/>
    <lineage>
        <taxon>Bacteria</taxon>
        <taxon>Bacillati</taxon>
        <taxon>Actinomycetota</taxon>
        <taxon>Actinomycetes</taxon>
        <taxon>Streptosporangiales</taxon>
        <taxon>Streptosporangiaceae</taxon>
        <taxon>Nonomuraea</taxon>
    </lineage>
</organism>
<keyword evidence="1" id="KW-0732">Signal</keyword>
<reference evidence="3" key="1">
    <citation type="journal article" date="2019" name="Int. J. Syst. Evol. Microbiol.">
        <title>The Global Catalogue of Microorganisms (GCM) 10K type strain sequencing project: providing services to taxonomists for standard genome sequencing and annotation.</title>
        <authorList>
            <consortium name="The Broad Institute Genomics Platform"/>
            <consortium name="The Broad Institute Genome Sequencing Center for Infectious Disease"/>
            <person name="Wu L."/>
            <person name="Ma J."/>
        </authorList>
    </citation>
    <scope>NUCLEOTIDE SEQUENCE [LARGE SCALE GENOMIC DNA]</scope>
    <source>
        <strain evidence="3">ICMP 6774ER</strain>
    </source>
</reference>
<evidence type="ECO:0000313" key="2">
    <source>
        <dbReference type="EMBL" id="MFD1936041.1"/>
    </source>
</evidence>
<evidence type="ECO:0000313" key="3">
    <source>
        <dbReference type="Proteomes" id="UP001597368"/>
    </source>
</evidence>
<dbReference type="EMBL" id="JBHUFV010000047">
    <property type="protein sequence ID" value="MFD1936041.1"/>
    <property type="molecule type" value="Genomic_DNA"/>
</dbReference>
<comment type="caution">
    <text evidence="2">The sequence shown here is derived from an EMBL/GenBank/DDBJ whole genome shotgun (WGS) entry which is preliminary data.</text>
</comment>
<feature type="signal peptide" evidence="1">
    <location>
        <begin position="1"/>
        <end position="23"/>
    </location>
</feature>
<proteinExistence type="predicted"/>
<evidence type="ECO:0008006" key="4">
    <source>
        <dbReference type="Google" id="ProtNLM"/>
    </source>
</evidence>
<gene>
    <name evidence="2" type="ORF">ACFSKW_31685</name>
</gene>
<sequence>MRKPLLATALLTGLVLTAAPAHASSVTTVHGPSGNWASVNASIGAGRLTVRLPQVSDAHDEKCTWVILLVRLQEDSARRVVTRWQAATNRNCSNRTRALPTFTRNGVERAWAQLCVRPATSPPAGACSTSWTRLI</sequence>
<evidence type="ECO:0000256" key="1">
    <source>
        <dbReference type="SAM" id="SignalP"/>
    </source>
</evidence>
<name>A0ABW4T5G7_9ACTN</name>